<reference evidence="2 3" key="1">
    <citation type="submission" date="2020-02" db="EMBL/GenBank/DDBJ databases">
        <title>Draft genome sequence of Haematococcus lacustris strain NIES-144.</title>
        <authorList>
            <person name="Morimoto D."/>
            <person name="Nakagawa S."/>
            <person name="Yoshida T."/>
            <person name="Sawayama S."/>
        </authorList>
    </citation>
    <scope>NUCLEOTIDE SEQUENCE [LARGE SCALE GENOMIC DNA]</scope>
    <source>
        <strain evidence="2 3">NIES-144</strain>
    </source>
</reference>
<evidence type="ECO:0000313" key="2">
    <source>
        <dbReference type="EMBL" id="GFH09613.1"/>
    </source>
</evidence>
<dbReference type="Proteomes" id="UP000485058">
    <property type="component" value="Unassembled WGS sequence"/>
</dbReference>
<sequence length="133" mass="13988">MHTEKLKMANTGQTNASSTVDYCLMLMAMQVHPSHTCHSEVHSHKGHGDYLLQGRAVRLRCATGGGKPNLSGVAPCAVTGSDPMSPRCGIPSKGNDIRAAAGLTCKGDKGARSTRAPEEAISPIIKEENMTTS</sequence>
<feature type="compositionally biased region" description="Basic and acidic residues" evidence="1">
    <location>
        <begin position="106"/>
        <end position="118"/>
    </location>
</feature>
<keyword evidence="3" id="KW-1185">Reference proteome</keyword>
<dbReference type="EMBL" id="BLLF01000248">
    <property type="protein sequence ID" value="GFH09613.1"/>
    <property type="molecule type" value="Genomic_DNA"/>
</dbReference>
<feature type="region of interest" description="Disordered" evidence="1">
    <location>
        <begin position="106"/>
        <end position="133"/>
    </location>
</feature>
<accession>A0A699YHP1</accession>
<dbReference type="AlphaFoldDB" id="A0A699YHP1"/>
<name>A0A699YHP1_HAELA</name>
<organism evidence="2 3">
    <name type="scientific">Haematococcus lacustris</name>
    <name type="common">Green alga</name>
    <name type="synonym">Haematococcus pluvialis</name>
    <dbReference type="NCBI Taxonomy" id="44745"/>
    <lineage>
        <taxon>Eukaryota</taxon>
        <taxon>Viridiplantae</taxon>
        <taxon>Chlorophyta</taxon>
        <taxon>core chlorophytes</taxon>
        <taxon>Chlorophyceae</taxon>
        <taxon>CS clade</taxon>
        <taxon>Chlamydomonadales</taxon>
        <taxon>Haematococcaceae</taxon>
        <taxon>Haematococcus</taxon>
    </lineage>
</organism>
<proteinExistence type="predicted"/>
<comment type="caution">
    <text evidence="2">The sequence shown here is derived from an EMBL/GenBank/DDBJ whole genome shotgun (WGS) entry which is preliminary data.</text>
</comment>
<protein>
    <submittedName>
        <fullName evidence="2">Uncharacterized protein</fullName>
    </submittedName>
</protein>
<gene>
    <name evidence="2" type="ORF">HaLaN_04790</name>
</gene>
<evidence type="ECO:0000256" key="1">
    <source>
        <dbReference type="SAM" id="MobiDB-lite"/>
    </source>
</evidence>
<evidence type="ECO:0000313" key="3">
    <source>
        <dbReference type="Proteomes" id="UP000485058"/>
    </source>
</evidence>